<dbReference type="EMBL" id="CACRXK020024670">
    <property type="protein sequence ID" value="CAB4038848.1"/>
    <property type="molecule type" value="Genomic_DNA"/>
</dbReference>
<evidence type="ECO:0000313" key="2">
    <source>
        <dbReference type="EMBL" id="CAB4038848.1"/>
    </source>
</evidence>
<proteinExistence type="predicted"/>
<sequence length="117" mass="12827">MTTLESARICEGLSKKEHIVSLCEDPSPTCGSSSVMRHAIPIERKLYEEDGTPFQTHVFIRSEHCELLCNDISCSKCIQKEKSLGKMKSSTSKKTTAPLKGNAPLTGSSKERLIATV</sequence>
<reference evidence="2" key="1">
    <citation type="submission" date="2020-04" db="EMBL/GenBank/DDBJ databases">
        <authorList>
            <person name="Alioto T."/>
            <person name="Alioto T."/>
            <person name="Gomez Garrido J."/>
        </authorList>
    </citation>
    <scope>NUCLEOTIDE SEQUENCE</scope>
    <source>
        <strain evidence="2">A484AB</strain>
    </source>
</reference>
<organism evidence="2 3">
    <name type="scientific">Paramuricea clavata</name>
    <name type="common">Red gorgonian</name>
    <name type="synonym">Violescent sea-whip</name>
    <dbReference type="NCBI Taxonomy" id="317549"/>
    <lineage>
        <taxon>Eukaryota</taxon>
        <taxon>Metazoa</taxon>
        <taxon>Cnidaria</taxon>
        <taxon>Anthozoa</taxon>
        <taxon>Octocorallia</taxon>
        <taxon>Malacalcyonacea</taxon>
        <taxon>Plexauridae</taxon>
        <taxon>Paramuricea</taxon>
    </lineage>
</organism>
<keyword evidence="3" id="KW-1185">Reference proteome</keyword>
<evidence type="ECO:0000313" key="3">
    <source>
        <dbReference type="Proteomes" id="UP001152795"/>
    </source>
</evidence>
<protein>
    <submittedName>
        <fullName evidence="2">Uncharacterized protein</fullName>
    </submittedName>
</protein>
<accession>A0A7D9K0D9</accession>
<dbReference type="Proteomes" id="UP001152795">
    <property type="component" value="Unassembled WGS sequence"/>
</dbReference>
<name>A0A7D9K0D9_PARCT</name>
<feature type="region of interest" description="Disordered" evidence="1">
    <location>
        <begin position="83"/>
        <end position="117"/>
    </location>
</feature>
<dbReference type="AlphaFoldDB" id="A0A7D9K0D9"/>
<gene>
    <name evidence="2" type="ORF">PACLA_8A017895</name>
</gene>
<comment type="caution">
    <text evidence="2">The sequence shown here is derived from an EMBL/GenBank/DDBJ whole genome shotgun (WGS) entry which is preliminary data.</text>
</comment>
<evidence type="ECO:0000256" key="1">
    <source>
        <dbReference type="SAM" id="MobiDB-lite"/>
    </source>
</evidence>